<dbReference type="AlphaFoldDB" id="A0A8J5GGX7"/>
<dbReference type="Proteomes" id="UP000734854">
    <property type="component" value="Unassembled WGS sequence"/>
</dbReference>
<proteinExistence type="predicted"/>
<evidence type="ECO:0000313" key="2">
    <source>
        <dbReference type="Proteomes" id="UP000734854"/>
    </source>
</evidence>
<dbReference type="EMBL" id="JACMSC010000010">
    <property type="protein sequence ID" value="KAG6503122.1"/>
    <property type="molecule type" value="Genomic_DNA"/>
</dbReference>
<evidence type="ECO:0000313" key="1">
    <source>
        <dbReference type="EMBL" id="KAG6503122.1"/>
    </source>
</evidence>
<reference evidence="1 2" key="1">
    <citation type="submission" date="2020-08" db="EMBL/GenBank/DDBJ databases">
        <title>Plant Genome Project.</title>
        <authorList>
            <person name="Zhang R.-G."/>
        </authorList>
    </citation>
    <scope>NUCLEOTIDE SEQUENCE [LARGE SCALE GENOMIC DNA]</scope>
    <source>
        <tissue evidence="1">Rhizome</tissue>
    </source>
</reference>
<accession>A0A8J5GGX7</accession>
<gene>
    <name evidence="1" type="ORF">ZIOFF_035412</name>
</gene>
<sequence>MLEEDKLFNFLVGMQPWAQAELRRQGVKDLPPTIVVAIDWLTLNQSVCRKFKKKVLNRKDGETVAKETKETSVIDRFKRGCFICNGDHKMRDCPKRGKLMELVAEQDHEANEEGPSRVNPLQLLGALHAEKSNNHKGLMYVSVLINGQNVMAMVDTAVNSEAKPIKGVTNACGLMVVPLDDFDIILGNEFLVTAHVAVMPHLGGLLIADENCPSFVQGVYDVGKPKNKKSGLLSAMQVEWGLKHGECTCA</sequence>
<keyword evidence="2" id="KW-1185">Reference proteome</keyword>
<organism evidence="1 2">
    <name type="scientific">Zingiber officinale</name>
    <name type="common">Ginger</name>
    <name type="synonym">Amomum zingiber</name>
    <dbReference type="NCBI Taxonomy" id="94328"/>
    <lineage>
        <taxon>Eukaryota</taxon>
        <taxon>Viridiplantae</taxon>
        <taxon>Streptophyta</taxon>
        <taxon>Embryophyta</taxon>
        <taxon>Tracheophyta</taxon>
        <taxon>Spermatophyta</taxon>
        <taxon>Magnoliopsida</taxon>
        <taxon>Liliopsida</taxon>
        <taxon>Zingiberales</taxon>
        <taxon>Zingiberaceae</taxon>
        <taxon>Zingiber</taxon>
    </lineage>
</organism>
<name>A0A8J5GGX7_ZINOF</name>
<comment type="caution">
    <text evidence="1">The sequence shown here is derived from an EMBL/GenBank/DDBJ whole genome shotgun (WGS) entry which is preliminary data.</text>
</comment>
<protein>
    <submittedName>
        <fullName evidence="1">Uncharacterized protein</fullName>
    </submittedName>
</protein>